<dbReference type="AlphaFoldDB" id="X1TR99"/>
<name>X1TR99_9ZZZZ</name>
<dbReference type="EMBL" id="BARW01029283">
    <property type="protein sequence ID" value="GAJ07794.1"/>
    <property type="molecule type" value="Genomic_DNA"/>
</dbReference>
<dbReference type="Pfam" id="PF00534">
    <property type="entry name" value="Glycos_transf_1"/>
    <property type="match status" value="1"/>
</dbReference>
<dbReference type="PANTHER" id="PTHR12526">
    <property type="entry name" value="GLYCOSYLTRANSFERASE"/>
    <property type="match status" value="1"/>
</dbReference>
<evidence type="ECO:0000313" key="4">
    <source>
        <dbReference type="EMBL" id="GAJ07794.1"/>
    </source>
</evidence>
<dbReference type="InterPro" id="IPR001296">
    <property type="entry name" value="Glyco_trans_1"/>
</dbReference>
<dbReference type="Gene3D" id="3.40.50.2000">
    <property type="entry name" value="Glycogen Phosphorylase B"/>
    <property type="match status" value="1"/>
</dbReference>
<sequence>LVIPGSFTAHTPNLIALAESLGIADNVLFLGQISESDLQRLYQEATVYCYPAPEEDFGMGVIEAMAWGVPVVAWNKAGTTVTVSDGESGFLADPYKVESYAEGIMRLLLDHNLRVKMGRAARDRVETLFSWDRHVRILEGAIWKAVGEVVEAKDIVEFPAVIHVVDVTAEPQMVEVEIES</sequence>
<accession>X1TR99</accession>
<evidence type="ECO:0000259" key="3">
    <source>
        <dbReference type="Pfam" id="PF00534"/>
    </source>
</evidence>
<feature type="non-terminal residue" evidence="4">
    <location>
        <position position="1"/>
    </location>
</feature>
<dbReference type="GO" id="GO:0016757">
    <property type="term" value="F:glycosyltransferase activity"/>
    <property type="evidence" value="ECO:0007669"/>
    <property type="project" value="UniProtKB-KW"/>
</dbReference>
<protein>
    <recommendedName>
        <fullName evidence="3">Glycosyl transferase family 1 domain-containing protein</fullName>
    </recommendedName>
</protein>
<feature type="domain" description="Glycosyl transferase family 1" evidence="3">
    <location>
        <begin position="13"/>
        <end position="123"/>
    </location>
</feature>
<dbReference type="SUPFAM" id="SSF53756">
    <property type="entry name" value="UDP-Glycosyltransferase/glycogen phosphorylase"/>
    <property type="match status" value="1"/>
</dbReference>
<proteinExistence type="predicted"/>
<reference evidence="4" key="1">
    <citation type="journal article" date="2014" name="Front. Microbiol.">
        <title>High frequency of phylogenetically diverse reductive dehalogenase-homologous genes in deep subseafloor sedimentary metagenomes.</title>
        <authorList>
            <person name="Kawai M."/>
            <person name="Futagami T."/>
            <person name="Toyoda A."/>
            <person name="Takaki Y."/>
            <person name="Nishi S."/>
            <person name="Hori S."/>
            <person name="Arai W."/>
            <person name="Tsubouchi T."/>
            <person name="Morono Y."/>
            <person name="Uchiyama I."/>
            <person name="Ito T."/>
            <person name="Fujiyama A."/>
            <person name="Inagaki F."/>
            <person name="Takami H."/>
        </authorList>
    </citation>
    <scope>NUCLEOTIDE SEQUENCE</scope>
    <source>
        <strain evidence="4">Expedition CK06-06</strain>
    </source>
</reference>
<comment type="caution">
    <text evidence="4">The sequence shown here is derived from an EMBL/GenBank/DDBJ whole genome shotgun (WGS) entry which is preliminary data.</text>
</comment>
<organism evidence="4">
    <name type="scientific">marine sediment metagenome</name>
    <dbReference type="NCBI Taxonomy" id="412755"/>
    <lineage>
        <taxon>unclassified sequences</taxon>
        <taxon>metagenomes</taxon>
        <taxon>ecological metagenomes</taxon>
    </lineage>
</organism>
<dbReference type="PANTHER" id="PTHR12526:SF640">
    <property type="entry name" value="COLANIC ACID BIOSYNTHESIS GLYCOSYLTRANSFERASE WCAL-RELATED"/>
    <property type="match status" value="1"/>
</dbReference>
<keyword evidence="2" id="KW-0808">Transferase</keyword>
<evidence type="ECO:0000256" key="2">
    <source>
        <dbReference type="ARBA" id="ARBA00022679"/>
    </source>
</evidence>
<keyword evidence="1" id="KW-0328">Glycosyltransferase</keyword>
<gene>
    <name evidence="4" type="ORF">S12H4_47095</name>
</gene>
<evidence type="ECO:0000256" key="1">
    <source>
        <dbReference type="ARBA" id="ARBA00022676"/>
    </source>
</evidence>